<name>A0A974C5N7_XENLA</name>
<protein>
    <submittedName>
        <fullName evidence="1">Uncharacterized protein</fullName>
    </submittedName>
</protein>
<evidence type="ECO:0000313" key="1">
    <source>
        <dbReference type="EMBL" id="OCT67150.1"/>
    </source>
</evidence>
<dbReference type="EMBL" id="CM004480">
    <property type="protein sequence ID" value="OCT67150.1"/>
    <property type="molecule type" value="Genomic_DNA"/>
</dbReference>
<evidence type="ECO:0000313" key="2">
    <source>
        <dbReference type="Proteomes" id="UP000694892"/>
    </source>
</evidence>
<accession>A0A974C5N7</accession>
<reference evidence="2" key="1">
    <citation type="journal article" date="2016" name="Nature">
        <title>Genome evolution in the allotetraploid frog Xenopus laevis.</title>
        <authorList>
            <person name="Session A.M."/>
            <person name="Uno Y."/>
            <person name="Kwon T."/>
            <person name="Chapman J.A."/>
            <person name="Toyoda A."/>
            <person name="Takahashi S."/>
            <person name="Fukui A."/>
            <person name="Hikosaka A."/>
            <person name="Suzuki A."/>
            <person name="Kondo M."/>
            <person name="van Heeringen S.J."/>
            <person name="Quigley I."/>
            <person name="Heinz S."/>
            <person name="Ogino H."/>
            <person name="Ochi H."/>
            <person name="Hellsten U."/>
            <person name="Lyons J.B."/>
            <person name="Simakov O."/>
            <person name="Putnam N."/>
            <person name="Stites J."/>
            <person name="Kuroki Y."/>
            <person name="Tanaka T."/>
            <person name="Michiue T."/>
            <person name="Watanabe M."/>
            <person name="Bogdanovic O."/>
            <person name="Lister R."/>
            <person name="Georgiou G."/>
            <person name="Paranjpe S.S."/>
            <person name="van Kruijsbergen I."/>
            <person name="Shu S."/>
            <person name="Carlson J."/>
            <person name="Kinoshita T."/>
            <person name="Ohta Y."/>
            <person name="Mawaribuchi S."/>
            <person name="Jenkins J."/>
            <person name="Grimwood J."/>
            <person name="Schmutz J."/>
            <person name="Mitros T."/>
            <person name="Mozaffari S.V."/>
            <person name="Suzuki Y."/>
            <person name="Haramoto Y."/>
            <person name="Yamamoto T.S."/>
            <person name="Takagi C."/>
            <person name="Heald R."/>
            <person name="Miller K."/>
            <person name="Haudenschild C."/>
            <person name="Kitzman J."/>
            <person name="Nakayama T."/>
            <person name="Izutsu Y."/>
            <person name="Robert J."/>
            <person name="Fortriede J."/>
            <person name="Burns K."/>
            <person name="Lotay V."/>
            <person name="Karimi K."/>
            <person name="Yasuoka Y."/>
            <person name="Dichmann D.S."/>
            <person name="Flajnik M.F."/>
            <person name="Houston D.W."/>
            <person name="Shendure J."/>
            <person name="DuPasquier L."/>
            <person name="Vize P.D."/>
            <person name="Zorn A.M."/>
            <person name="Ito M."/>
            <person name="Marcotte E.M."/>
            <person name="Wallingford J.B."/>
            <person name="Ito Y."/>
            <person name="Asashima M."/>
            <person name="Ueno N."/>
            <person name="Matsuda Y."/>
            <person name="Veenstra G.J."/>
            <person name="Fujiyama A."/>
            <person name="Harland R.M."/>
            <person name="Taira M."/>
            <person name="Rokhsar D.S."/>
        </authorList>
    </citation>
    <scope>NUCLEOTIDE SEQUENCE [LARGE SCALE GENOMIC DNA]</scope>
    <source>
        <strain evidence="2">J</strain>
    </source>
</reference>
<organism evidence="1 2">
    <name type="scientific">Xenopus laevis</name>
    <name type="common">African clawed frog</name>
    <dbReference type="NCBI Taxonomy" id="8355"/>
    <lineage>
        <taxon>Eukaryota</taxon>
        <taxon>Metazoa</taxon>
        <taxon>Chordata</taxon>
        <taxon>Craniata</taxon>
        <taxon>Vertebrata</taxon>
        <taxon>Euteleostomi</taxon>
        <taxon>Amphibia</taxon>
        <taxon>Batrachia</taxon>
        <taxon>Anura</taxon>
        <taxon>Pipoidea</taxon>
        <taxon>Pipidae</taxon>
        <taxon>Xenopodinae</taxon>
        <taxon>Xenopus</taxon>
        <taxon>Xenopus</taxon>
    </lineage>
</organism>
<dbReference type="Proteomes" id="UP000694892">
    <property type="component" value="Chromosome 8L"/>
</dbReference>
<gene>
    <name evidence="1" type="ORF">XELAEV_18038432mg</name>
</gene>
<sequence>MMTPPVGWVPRPNSSQRLFKYHSRKRVGYASCWWEPLYLYRISNVNITKSHFFHPFFLDNPLGQLPVWPASLSPWPGTLPPWP</sequence>
<proteinExistence type="predicted"/>
<dbReference type="AlphaFoldDB" id="A0A974C5N7"/>